<sequence length="375" mass="42498">MRLKILQALSHEFPANLLEDTYLIACQHILPSTYYMLLSLLDLGIPSENMAVIGKCYSTSNLATKMILEEKIHVASESSFFDGYQSFDSSFKEKLKAFFIETIQKWDLSPTSRLVILDDGGELIKIANDYLSSTQTVFAVEQTTSGYDKLKDELLKFPIINVARSDAKLIFESPMIAEAQVNRITETLPKFNFMAKKLLIMGNGFIGSALARKLSSSYNVTCYDKILTLTDIQTHELRLHNYDLIIGTTGKTVLPFNFHHQLQNPVTLISASSSDREFDAVYFRRQREKISNCHEDIMVNGVFLPNCGFPINFRGSEEDSVPLSKIQLTIALLFAGICQSVYEKPIIKNFVPLNKRLQDLIVKNFHAIDSEKIFF</sequence>
<dbReference type="EMBL" id="CP008941">
    <property type="protein sequence ID" value="AIK96276.1"/>
    <property type="molecule type" value="Genomic_DNA"/>
</dbReference>
<protein>
    <recommendedName>
        <fullName evidence="3">S-adenosyl-L-homocysteine hydrolase NAD binding domain-containing protein</fullName>
    </recommendedName>
</protein>
<dbReference type="InterPro" id="IPR042172">
    <property type="entry name" value="Adenosylhomocyst_ase-like_sf"/>
</dbReference>
<dbReference type="HOGENOM" id="CLU_041783_1_0_5"/>
<evidence type="ECO:0008006" key="3">
    <source>
        <dbReference type="Google" id="ProtNLM"/>
    </source>
</evidence>
<keyword evidence="2" id="KW-1185">Reference proteome</keyword>
<dbReference type="eggNOG" id="COG0499">
    <property type="taxonomic scope" value="Bacteria"/>
</dbReference>
<name>A0A077AV40_9PROT</name>
<dbReference type="Proteomes" id="UP000028926">
    <property type="component" value="Chromosome"/>
</dbReference>
<accession>A0A077AV40</accession>
<dbReference type="RefSeq" id="WP_038464543.1">
    <property type="nucleotide sequence ID" value="NZ_CP008941.1"/>
</dbReference>
<evidence type="ECO:0000313" key="1">
    <source>
        <dbReference type="EMBL" id="AIK96276.1"/>
    </source>
</evidence>
<gene>
    <name evidence="1" type="ORF">ID47_05265</name>
</gene>
<dbReference type="STRING" id="91604.ID47_05265"/>
<organism evidence="1 2">
    <name type="scientific">Candidatus Odyssella acanthamoebae</name>
    <dbReference type="NCBI Taxonomy" id="91604"/>
    <lineage>
        <taxon>Bacteria</taxon>
        <taxon>Pseudomonadati</taxon>
        <taxon>Pseudomonadota</taxon>
        <taxon>Alphaproteobacteria</taxon>
        <taxon>Holosporales</taxon>
        <taxon>Candidatus Paracaedibacteraceae</taxon>
        <taxon>Candidatus Odyssella</taxon>
    </lineage>
</organism>
<dbReference type="AlphaFoldDB" id="A0A077AV40"/>
<proteinExistence type="predicted"/>
<dbReference type="SUPFAM" id="SSF52283">
    <property type="entry name" value="Formate/glycerate dehydrogenase catalytic domain-like"/>
    <property type="match status" value="1"/>
</dbReference>
<dbReference type="KEGG" id="paca:ID47_05265"/>
<evidence type="ECO:0000313" key="2">
    <source>
        <dbReference type="Proteomes" id="UP000028926"/>
    </source>
</evidence>
<dbReference type="Gene3D" id="3.40.50.1480">
    <property type="entry name" value="Adenosylhomocysteinase-like"/>
    <property type="match status" value="1"/>
</dbReference>
<reference evidence="1 2" key="1">
    <citation type="submission" date="2014-07" db="EMBL/GenBank/DDBJ databases">
        <title>Comparative genomic insights into amoeba endosymbionts belonging to the families of Holosporaceae and Candidatus Midichloriaceae within Rickettsiales.</title>
        <authorList>
            <person name="Wang Z."/>
            <person name="Wu M."/>
        </authorList>
    </citation>
    <scope>NUCLEOTIDE SEQUENCE [LARGE SCALE GENOMIC DNA]</scope>
    <source>
        <strain evidence="1">PRA3</strain>
    </source>
</reference>